<dbReference type="AlphaFoldDB" id="A0A0F9LL30"/>
<reference evidence="2" key="1">
    <citation type="journal article" date="2015" name="Nature">
        <title>Complex archaea that bridge the gap between prokaryotes and eukaryotes.</title>
        <authorList>
            <person name="Spang A."/>
            <person name="Saw J.H."/>
            <person name="Jorgensen S.L."/>
            <person name="Zaremba-Niedzwiedzka K."/>
            <person name="Martijn J."/>
            <person name="Lind A.E."/>
            <person name="van Eijk R."/>
            <person name="Schleper C."/>
            <person name="Guy L."/>
            <person name="Ettema T.J."/>
        </authorList>
    </citation>
    <scope>NUCLEOTIDE SEQUENCE</scope>
</reference>
<keyword evidence="1" id="KW-1133">Transmembrane helix</keyword>
<gene>
    <name evidence="2" type="ORF">LCGC14_1201810</name>
</gene>
<evidence type="ECO:0000256" key="1">
    <source>
        <dbReference type="SAM" id="Phobius"/>
    </source>
</evidence>
<evidence type="ECO:0000313" key="2">
    <source>
        <dbReference type="EMBL" id="KKM94088.1"/>
    </source>
</evidence>
<organism evidence="2">
    <name type="scientific">marine sediment metagenome</name>
    <dbReference type="NCBI Taxonomy" id="412755"/>
    <lineage>
        <taxon>unclassified sequences</taxon>
        <taxon>metagenomes</taxon>
        <taxon>ecological metagenomes</taxon>
    </lineage>
</organism>
<keyword evidence="1" id="KW-0812">Transmembrane</keyword>
<feature type="transmembrane region" description="Helical" evidence="1">
    <location>
        <begin position="27"/>
        <end position="49"/>
    </location>
</feature>
<dbReference type="EMBL" id="LAZR01006183">
    <property type="protein sequence ID" value="KKM94088.1"/>
    <property type="molecule type" value="Genomic_DNA"/>
</dbReference>
<name>A0A0F9LL30_9ZZZZ</name>
<accession>A0A0F9LL30</accession>
<keyword evidence="1" id="KW-0472">Membrane</keyword>
<proteinExistence type="predicted"/>
<sequence length="50" mass="5390">MLILIPVVGIILAVVNPFWDWTAKLFAIIFGLLMITGILALSIGIPAALR</sequence>
<comment type="caution">
    <text evidence="2">The sequence shown here is derived from an EMBL/GenBank/DDBJ whole genome shotgun (WGS) entry which is preliminary data.</text>
</comment>
<protein>
    <submittedName>
        <fullName evidence="2">Uncharacterized protein</fullName>
    </submittedName>
</protein>